<evidence type="ECO:0000256" key="1">
    <source>
        <dbReference type="SAM" id="Coils"/>
    </source>
</evidence>
<name>A0AAD5TFJ2_9FUNG</name>
<keyword evidence="1" id="KW-0175">Coiled coil</keyword>
<feature type="coiled-coil region" evidence="1">
    <location>
        <begin position="1"/>
        <end position="35"/>
    </location>
</feature>
<dbReference type="Proteomes" id="UP001212152">
    <property type="component" value="Unassembled WGS sequence"/>
</dbReference>
<sequence>MTTARELLEQYEVKLASIKQTLDRLKSAKAKAEITLAVFYARCLDHVSKQTIEKVGTLEVYQSQILNEHRKIVDVLQGLQDFDIAATPSGDVPHLDDCLDIKASRSRPLAMSSIWTVCQRLKLPIGGFQIFDRSESSDPCVGRHRLKWMATSGA</sequence>
<organism evidence="2 3">
    <name type="scientific">Geranomyces variabilis</name>
    <dbReference type="NCBI Taxonomy" id="109894"/>
    <lineage>
        <taxon>Eukaryota</taxon>
        <taxon>Fungi</taxon>
        <taxon>Fungi incertae sedis</taxon>
        <taxon>Chytridiomycota</taxon>
        <taxon>Chytridiomycota incertae sedis</taxon>
        <taxon>Chytridiomycetes</taxon>
        <taxon>Spizellomycetales</taxon>
        <taxon>Powellomycetaceae</taxon>
        <taxon>Geranomyces</taxon>
    </lineage>
</organism>
<gene>
    <name evidence="2" type="ORF">HDU87_006348</name>
</gene>
<evidence type="ECO:0000313" key="2">
    <source>
        <dbReference type="EMBL" id="KAJ3175266.1"/>
    </source>
</evidence>
<accession>A0AAD5TFJ2</accession>
<dbReference type="AlphaFoldDB" id="A0AAD5TFJ2"/>
<comment type="caution">
    <text evidence="2">The sequence shown here is derived from an EMBL/GenBank/DDBJ whole genome shotgun (WGS) entry which is preliminary data.</text>
</comment>
<keyword evidence="3" id="KW-1185">Reference proteome</keyword>
<reference evidence="2" key="1">
    <citation type="submission" date="2020-05" db="EMBL/GenBank/DDBJ databases">
        <title>Phylogenomic resolution of chytrid fungi.</title>
        <authorList>
            <person name="Stajich J.E."/>
            <person name="Amses K."/>
            <person name="Simmons R."/>
            <person name="Seto K."/>
            <person name="Myers J."/>
            <person name="Bonds A."/>
            <person name="Quandt C.A."/>
            <person name="Barry K."/>
            <person name="Liu P."/>
            <person name="Grigoriev I."/>
            <person name="Longcore J.E."/>
            <person name="James T.Y."/>
        </authorList>
    </citation>
    <scope>NUCLEOTIDE SEQUENCE</scope>
    <source>
        <strain evidence="2">JEL0379</strain>
    </source>
</reference>
<proteinExistence type="predicted"/>
<evidence type="ECO:0000313" key="3">
    <source>
        <dbReference type="Proteomes" id="UP001212152"/>
    </source>
</evidence>
<protein>
    <submittedName>
        <fullName evidence="2">Uncharacterized protein</fullName>
    </submittedName>
</protein>
<dbReference type="EMBL" id="JADGJQ010000054">
    <property type="protein sequence ID" value="KAJ3175266.1"/>
    <property type="molecule type" value="Genomic_DNA"/>
</dbReference>